<dbReference type="PANTHER" id="PTHR36933">
    <property type="entry name" value="SLL0788 PROTEIN"/>
    <property type="match status" value="1"/>
</dbReference>
<dbReference type="InterPro" id="IPR005183">
    <property type="entry name" value="DUF305_CopM-like"/>
</dbReference>
<dbReference type="RefSeq" id="WP_008720034.1">
    <property type="nucleotide sequence ID" value="NZ_JAWLKF010000002.1"/>
</dbReference>
<evidence type="ECO:0000259" key="2">
    <source>
        <dbReference type="Pfam" id="PF03713"/>
    </source>
</evidence>
<evidence type="ECO:0000313" key="3">
    <source>
        <dbReference type="EMBL" id="MDV6301806.1"/>
    </source>
</evidence>
<dbReference type="Proteomes" id="UP001186104">
    <property type="component" value="Unassembled WGS sequence"/>
</dbReference>
<dbReference type="PANTHER" id="PTHR36933:SF1">
    <property type="entry name" value="SLL0788 PROTEIN"/>
    <property type="match status" value="1"/>
</dbReference>
<proteinExistence type="predicted"/>
<reference evidence="3 4" key="1">
    <citation type="submission" date="2023-10" db="EMBL/GenBank/DDBJ databases">
        <title>Development of a sustainable strategy for remediation of hydrocarbon-contaminated territories based on the waste exchange concept.</title>
        <authorList>
            <person name="Krivoruchko A."/>
        </authorList>
    </citation>
    <scope>NUCLEOTIDE SEQUENCE [LARGE SCALE GENOMIC DNA]</scope>
    <source>
        <strain evidence="3 4">IEGM 1327</strain>
    </source>
</reference>
<feature type="domain" description="DUF305" evidence="2">
    <location>
        <begin position="59"/>
        <end position="213"/>
    </location>
</feature>
<comment type="caution">
    <text evidence="3">The sequence shown here is derived from an EMBL/GenBank/DDBJ whole genome shotgun (WGS) entry which is preliminary data.</text>
</comment>
<dbReference type="EMBL" id="JAWLKF010000002">
    <property type="protein sequence ID" value="MDV6301806.1"/>
    <property type="molecule type" value="Genomic_DNA"/>
</dbReference>
<sequence>MRTKVIASIAAAAASAFLVVGCSDNAADSSMDGHAMGSMSSAPMSSAQASASAEFNDADVMFAQMMYPHHAQAVEMADMANGRTDNPEVLSLASAIAAAQQPEMDQMTTWLTEWGQPMPDMDRGDMGDMGDMGGMDHSSGSGMMTAQDMDALMAASGPEFDRQWLTMMIAHHTGAIEMANTEIADGSNPDALEMARTIVATQQQEIDTMQRLLG</sequence>
<keyword evidence="1" id="KW-0732">Signal</keyword>
<dbReference type="Pfam" id="PF03713">
    <property type="entry name" value="DUF305"/>
    <property type="match status" value="1"/>
</dbReference>
<evidence type="ECO:0000256" key="1">
    <source>
        <dbReference type="SAM" id="SignalP"/>
    </source>
</evidence>
<dbReference type="PROSITE" id="PS51257">
    <property type="entry name" value="PROKAR_LIPOPROTEIN"/>
    <property type="match status" value="1"/>
</dbReference>
<keyword evidence="4" id="KW-1185">Reference proteome</keyword>
<organism evidence="3 4">
    <name type="scientific">Rhodococcus cerastii</name>
    <dbReference type="NCBI Taxonomy" id="908616"/>
    <lineage>
        <taxon>Bacteria</taxon>
        <taxon>Bacillati</taxon>
        <taxon>Actinomycetota</taxon>
        <taxon>Actinomycetes</taxon>
        <taxon>Mycobacteriales</taxon>
        <taxon>Nocardiaceae</taxon>
        <taxon>Rhodococcus</taxon>
    </lineage>
</organism>
<name>A0ABU4CWH2_9NOCA</name>
<gene>
    <name evidence="3" type="ORF">R3P93_04435</name>
</gene>
<protein>
    <submittedName>
        <fullName evidence="3">DUF305 domain-containing protein</fullName>
    </submittedName>
</protein>
<dbReference type="Gene3D" id="1.20.1260.10">
    <property type="match status" value="1"/>
</dbReference>
<accession>A0ABU4CWH2</accession>
<feature type="signal peptide" evidence="1">
    <location>
        <begin position="1"/>
        <end position="26"/>
    </location>
</feature>
<dbReference type="InterPro" id="IPR012347">
    <property type="entry name" value="Ferritin-like"/>
</dbReference>
<evidence type="ECO:0000313" key="4">
    <source>
        <dbReference type="Proteomes" id="UP001186104"/>
    </source>
</evidence>
<feature type="chain" id="PRO_5046551041" evidence="1">
    <location>
        <begin position="27"/>
        <end position="214"/>
    </location>
</feature>